<evidence type="ECO:0000313" key="1">
    <source>
        <dbReference type="EMBL" id="KAL0892614.1"/>
    </source>
</evidence>
<comment type="caution">
    <text evidence="1">The sequence shown here is derived from an EMBL/GenBank/DDBJ whole genome shotgun (WGS) entry which is preliminary data.</text>
</comment>
<dbReference type="EMBL" id="JBEUOH010000006">
    <property type="protein sequence ID" value="KAL0892614.1"/>
    <property type="molecule type" value="Genomic_DNA"/>
</dbReference>
<accession>A0ABR3I8Q7</accession>
<gene>
    <name evidence="1" type="ORF">ABMA27_014343</name>
</gene>
<keyword evidence="2" id="KW-1185">Reference proteome</keyword>
<dbReference type="Proteomes" id="UP001549920">
    <property type="component" value="Unassembled WGS sequence"/>
</dbReference>
<name>A0ABR3I8Q7_LOXSC</name>
<reference evidence="1 2" key="1">
    <citation type="submission" date="2024-06" db="EMBL/GenBank/DDBJ databases">
        <title>A chromosome-level genome assembly of beet webworm, Loxostege sticticalis.</title>
        <authorList>
            <person name="Zhang Y."/>
        </authorList>
    </citation>
    <scope>NUCLEOTIDE SEQUENCE [LARGE SCALE GENOMIC DNA]</scope>
    <source>
        <strain evidence="1">AQ026</strain>
        <tissue evidence="1">Whole body</tissue>
    </source>
</reference>
<proteinExistence type="predicted"/>
<protein>
    <submittedName>
        <fullName evidence="1">Uncharacterized protein</fullName>
    </submittedName>
</protein>
<evidence type="ECO:0000313" key="2">
    <source>
        <dbReference type="Proteomes" id="UP001549920"/>
    </source>
</evidence>
<sequence>MVSCSVMDCSTTQRHNPLFFSFHIKCLQTRGAKQILMKSAIPTNIVPGDVGNNKAPPSTSSQFSRSFILFGSHRTSLHTLG</sequence>
<organism evidence="1 2">
    <name type="scientific">Loxostege sticticalis</name>
    <name type="common">Beet webworm moth</name>
    <dbReference type="NCBI Taxonomy" id="481309"/>
    <lineage>
        <taxon>Eukaryota</taxon>
        <taxon>Metazoa</taxon>
        <taxon>Ecdysozoa</taxon>
        <taxon>Arthropoda</taxon>
        <taxon>Hexapoda</taxon>
        <taxon>Insecta</taxon>
        <taxon>Pterygota</taxon>
        <taxon>Neoptera</taxon>
        <taxon>Endopterygota</taxon>
        <taxon>Lepidoptera</taxon>
        <taxon>Glossata</taxon>
        <taxon>Ditrysia</taxon>
        <taxon>Pyraloidea</taxon>
        <taxon>Crambidae</taxon>
        <taxon>Pyraustinae</taxon>
        <taxon>Loxostege</taxon>
    </lineage>
</organism>